<organism evidence="1 2">
    <name type="scientific">Parasulfitobacter algicola</name>
    <dbReference type="NCBI Taxonomy" id="2614809"/>
    <lineage>
        <taxon>Bacteria</taxon>
        <taxon>Pseudomonadati</taxon>
        <taxon>Pseudomonadota</taxon>
        <taxon>Alphaproteobacteria</taxon>
        <taxon>Rhodobacterales</taxon>
        <taxon>Roseobacteraceae</taxon>
        <taxon>Parasulfitobacter</taxon>
    </lineage>
</organism>
<sequence>MTMFDLDELTRWDDALASISEDVSDAIRGLRQSVQEVPEQVRNCPLHRMQPEMEPA</sequence>
<name>A0ABX2ISG0_9RHOB</name>
<keyword evidence="2" id="KW-1185">Reference proteome</keyword>
<reference evidence="1 2" key="1">
    <citation type="submission" date="2020-06" db="EMBL/GenBank/DDBJ databases">
        <title>Sulfitobacter algicola sp. nov., isolated from green algae.</title>
        <authorList>
            <person name="Wang C."/>
        </authorList>
    </citation>
    <scope>NUCLEOTIDE SEQUENCE [LARGE SCALE GENOMIC DNA]</scope>
    <source>
        <strain evidence="1 2">1151</strain>
    </source>
</reference>
<gene>
    <name evidence="1" type="ORF">HRQ87_00245</name>
</gene>
<comment type="caution">
    <text evidence="1">The sequence shown here is derived from an EMBL/GenBank/DDBJ whole genome shotgun (WGS) entry which is preliminary data.</text>
</comment>
<evidence type="ECO:0000313" key="1">
    <source>
        <dbReference type="EMBL" id="NSX53226.1"/>
    </source>
</evidence>
<evidence type="ECO:0000313" key="2">
    <source>
        <dbReference type="Proteomes" id="UP000777935"/>
    </source>
</evidence>
<protein>
    <submittedName>
        <fullName evidence="1">Uncharacterized protein</fullName>
    </submittedName>
</protein>
<dbReference type="EMBL" id="JABUFE010000001">
    <property type="protein sequence ID" value="NSX53226.1"/>
    <property type="molecule type" value="Genomic_DNA"/>
</dbReference>
<accession>A0ABX2ISG0</accession>
<dbReference type="RefSeq" id="WP_174134354.1">
    <property type="nucleotide sequence ID" value="NZ_JABUFE010000001.1"/>
</dbReference>
<dbReference type="Proteomes" id="UP000777935">
    <property type="component" value="Unassembled WGS sequence"/>
</dbReference>
<proteinExistence type="predicted"/>